<dbReference type="InterPro" id="IPR010982">
    <property type="entry name" value="Lambda_DNA-bd_dom_sf"/>
</dbReference>
<dbReference type="Pfam" id="PF05269">
    <property type="entry name" value="Phage_CII"/>
    <property type="match status" value="1"/>
</dbReference>
<evidence type="ECO:0000313" key="2">
    <source>
        <dbReference type="Proteomes" id="UP000324255"/>
    </source>
</evidence>
<dbReference type="Proteomes" id="UP000324255">
    <property type="component" value="Unassembled WGS sequence"/>
</dbReference>
<name>A0AB34CQF6_9GAMM</name>
<sequence>MKNNAIARKLDPPIFNPVEMEGILLNRLASVGQKAVAEHRGVSESAVSRWKNDGYFRDIAELLAFLGIQLAPPEAMIVSRTYLESVETLADIGLKAERMRPGPLGWD</sequence>
<accession>A0AB34CQF6</accession>
<dbReference type="InterPro" id="IPR007933">
    <property type="entry name" value="Transcrpt_activ_CII"/>
</dbReference>
<evidence type="ECO:0008006" key="3">
    <source>
        <dbReference type="Google" id="ProtNLM"/>
    </source>
</evidence>
<dbReference type="GO" id="GO:0003677">
    <property type="term" value="F:DNA binding"/>
    <property type="evidence" value="ECO:0007669"/>
    <property type="project" value="InterPro"/>
</dbReference>
<dbReference type="EMBL" id="VWVM01000001">
    <property type="protein sequence ID" value="KAA6129011.1"/>
    <property type="molecule type" value="Genomic_DNA"/>
</dbReference>
<dbReference type="AlphaFoldDB" id="A0AB34CQF6"/>
<comment type="caution">
    <text evidence="1">The sequence shown here is derived from an EMBL/GenBank/DDBJ whole genome shotgun (WGS) entry which is preliminary data.</text>
</comment>
<evidence type="ECO:0000313" key="1">
    <source>
        <dbReference type="EMBL" id="KAA6129011.1"/>
    </source>
</evidence>
<dbReference type="GO" id="GO:0006355">
    <property type="term" value="P:regulation of DNA-templated transcription"/>
    <property type="evidence" value="ECO:0007669"/>
    <property type="project" value="InterPro"/>
</dbReference>
<dbReference type="RefSeq" id="WP_150019176.1">
    <property type="nucleotide sequence ID" value="NZ_VWVM01000001.1"/>
</dbReference>
<protein>
    <recommendedName>
        <fullName evidence="3">Transcriptional regulator</fullName>
    </recommendedName>
</protein>
<dbReference type="SUPFAM" id="SSF47413">
    <property type="entry name" value="lambda repressor-like DNA-binding domains"/>
    <property type="match status" value="1"/>
</dbReference>
<keyword evidence="2" id="KW-1185">Reference proteome</keyword>
<gene>
    <name evidence="1" type="ORF">F3I20_01540</name>
</gene>
<reference evidence="1 2" key="1">
    <citation type="submission" date="2019-09" db="EMBL/GenBank/DDBJ databases">
        <title>Genomic diversity of phyloplane-associated Pantoea species in Pakistan cotton crop.</title>
        <authorList>
            <person name="Tufail M.R."/>
            <person name="Cook D.R."/>
        </authorList>
    </citation>
    <scope>NUCLEOTIDE SEQUENCE [LARGE SCALE GENOMIC DNA]</scope>
    <source>
        <strain evidence="1 2">B_8</strain>
    </source>
</reference>
<organism evidence="1 2">
    <name type="scientific">Candidatus Pantoea gossypiicola</name>
    <dbReference type="NCBI Taxonomy" id="2608008"/>
    <lineage>
        <taxon>Bacteria</taxon>
        <taxon>Pseudomonadati</taxon>
        <taxon>Pseudomonadota</taxon>
        <taxon>Gammaproteobacteria</taxon>
        <taxon>Enterobacterales</taxon>
        <taxon>Erwiniaceae</taxon>
        <taxon>Pantoea</taxon>
    </lineage>
</organism>
<dbReference type="Gene3D" id="1.10.260.40">
    <property type="entry name" value="lambda repressor-like DNA-binding domains"/>
    <property type="match status" value="1"/>
</dbReference>
<proteinExistence type="predicted"/>